<accession>A0A1I2YMW6</accession>
<organism evidence="1 2">
    <name type="scientific">Paracoccus aminovorans</name>
    <dbReference type="NCBI Taxonomy" id="34004"/>
    <lineage>
        <taxon>Bacteria</taxon>
        <taxon>Pseudomonadati</taxon>
        <taxon>Pseudomonadota</taxon>
        <taxon>Alphaproteobacteria</taxon>
        <taxon>Rhodobacterales</taxon>
        <taxon>Paracoccaceae</taxon>
        <taxon>Paracoccus</taxon>
    </lineage>
</organism>
<reference evidence="1 2" key="1">
    <citation type="submission" date="2016-10" db="EMBL/GenBank/DDBJ databases">
        <authorList>
            <person name="de Groot N.N."/>
        </authorList>
    </citation>
    <scope>NUCLEOTIDE SEQUENCE [LARGE SCALE GENOMIC DNA]</scope>
    <source>
        <strain evidence="1 2">DSM 8537</strain>
    </source>
</reference>
<dbReference type="Proteomes" id="UP000183635">
    <property type="component" value="Unassembled WGS sequence"/>
</dbReference>
<name>A0A1I2YMW6_9RHOB</name>
<sequence length="50" mass="5457">MPVRHDLAAMPLWSLDSDCGSRIWTPAAAGIASRFLPRPSPHENRSGRGD</sequence>
<proteinExistence type="predicted"/>
<evidence type="ECO:0000313" key="1">
    <source>
        <dbReference type="EMBL" id="SFH26985.1"/>
    </source>
</evidence>
<keyword evidence="2" id="KW-1185">Reference proteome</keyword>
<dbReference type="EMBL" id="FOPU01000005">
    <property type="protein sequence ID" value="SFH26985.1"/>
    <property type="molecule type" value="Genomic_DNA"/>
</dbReference>
<evidence type="ECO:0000313" key="2">
    <source>
        <dbReference type="Proteomes" id="UP000183635"/>
    </source>
</evidence>
<dbReference type="AlphaFoldDB" id="A0A1I2YMW6"/>
<gene>
    <name evidence="1" type="ORF">SAMN04488021_10532</name>
</gene>
<protein>
    <submittedName>
        <fullName evidence="1">Uncharacterized protein</fullName>
    </submittedName>
</protein>